<evidence type="ECO:0000256" key="4">
    <source>
        <dbReference type="ARBA" id="ARBA00022723"/>
    </source>
</evidence>
<reference evidence="12" key="1">
    <citation type="submission" date="2020-02" db="EMBL/GenBank/DDBJ databases">
        <authorList>
            <person name="Meier V. D."/>
        </authorList>
    </citation>
    <scope>NUCLEOTIDE SEQUENCE</scope>
    <source>
        <strain evidence="12">AVDCRST_MAG57</strain>
    </source>
</reference>
<evidence type="ECO:0000256" key="10">
    <source>
        <dbReference type="SAM" id="MobiDB-lite"/>
    </source>
</evidence>
<dbReference type="PANTHER" id="PTHR33693:SF9">
    <property type="entry name" value="TYPE-4 URACIL-DNA GLYCOSYLASE"/>
    <property type="match status" value="1"/>
</dbReference>
<comment type="similarity">
    <text evidence="1">Belongs to the uracil-DNA glycosylase (UDG) superfamily. Type 4 (UDGa) family.</text>
</comment>
<keyword evidence="8" id="KW-0411">Iron-sulfur</keyword>
<evidence type="ECO:0000256" key="6">
    <source>
        <dbReference type="ARBA" id="ARBA00022801"/>
    </source>
</evidence>
<keyword evidence="9" id="KW-0234">DNA repair</keyword>
<dbReference type="CDD" id="cd10030">
    <property type="entry name" value="UDG-F4_TTUDGA_SPO1dp_like"/>
    <property type="match status" value="1"/>
</dbReference>
<dbReference type="InterPro" id="IPR051536">
    <property type="entry name" value="UDG_Type-4/5"/>
</dbReference>
<dbReference type="Gene3D" id="3.40.470.10">
    <property type="entry name" value="Uracil-DNA glycosylase-like domain"/>
    <property type="match status" value="1"/>
</dbReference>
<dbReference type="GO" id="GO:0046872">
    <property type="term" value="F:metal ion binding"/>
    <property type="evidence" value="ECO:0007669"/>
    <property type="project" value="UniProtKB-KW"/>
</dbReference>
<dbReference type="NCBIfam" id="TIGR00758">
    <property type="entry name" value="UDG_fam4"/>
    <property type="match status" value="1"/>
</dbReference>
<evidence type="ECO:0000256" key="7">
    <source>
        <dbReference type="ARBA" id="ARBA00023004"/>
    </source>
</evidence>
<dbReference type="SUPFAM" id="SSF52141">
    <property type="entry name" value="Uracil-DNA glycosylase-like"/>
    <property type="match status" value="1"/>
</dbReference>
<feature type="region of interest" description="Disordered" evidence="10">
    <location>
        <begin position="13"/>
        <end position="42"/>
    </location>
</feature>
<keyword evidence="5" id="KW-0227">DNA damage</keyword>
<evidence type="ECO:0000256" key="8">
    <source>
        <dbReference type="ARBA" id="ARBA00023014"/>
    </source>
</evidence>
<dbReference type="InterPro" id="IPR005122">
    <property type="entry name" value="Uracil-DNA_glycosylase-like"/>
</dbReference>
<keyword evidence="4" id="KW-0479">Metal-binding</keyword>
<dbReference type="Pfam" id="PF03167">
    <property type="entry name" value="UDG"/>
    <property type="match status" value="1"/>
</dbReference>
<sequence length="250" mass="26709">MRPIGSYRVARERRGLAAGTSLRSNRGMSQDNRPAQPPQGVGLDGLRMAAAGCRACELGEPATQTVFGEGPGTARVVFVGEQPGDQEDRIGEPFVGPAGRLLDRALADAGIDRRDAYVTNAVKHFRFTAKGKRRIHQTPGAEHLRACRPWLEAEFAVLAPEIVVCLGATAAKALISPTFRITRDRGQLLPWTPSGVEVVEPADEDEDAPSQTWMLATTHPSAILRTPDEARGAAYDALVADLAVVASALP</sequence>
<feature type="compositionally biased region" description="Polar residues" evidence="10">
    <location>
        <begin position="21"/>
        <end position="33"/>
    </location>
</feature>
<keyword evidence="7" id="KW-0408">Iron</keyword>
<keyword evidence="3" id="KW-0004">4Fe-4S</keyword>
<dbReference type="GO" id="GO:0097506">
    <property type="term" value="F:deaminated base DNA N-glycosylase activity"/>
    <property type="evidence" value="ECO:0007669"/>
    <property type="project" value="UniProtKB-ARBA"/>
</dbReference>
<gene>
    <name evidence="12" type="ORF">AVDCRST_MAG57-2151</name>
</gene>
<dbReference type="NCBIfam" id="TIGR03914">
    <property type="entry name" value="UDG_fam_dom"/>
    <property type="match status" value="1"/>
</dbReference>
<dbReference type="AlphaFoldDB" id="A0A6J4IIJ0"/>
<evidence type="ECO:0000256" key="9">
    <source>
        <dbReference type="ARBA" id="ARBA00023204"/>
    </source>
</evidence>
<dbReference type="SMART" id="SM00987">
    <property type="entry name" value="UreE_C"/>
    <property type="match status" value="1"/>
</dbReference>
<dbReference type="EMBL" id="CADCTI010000176">
    <property type="protein sequence ID" value="CAA9251433.1"/>
    <property type="molecule type" value="Genomic_DNA"/>
</dbReference>
<keyword evidence="6 12" id="KW-0378">Hydrolase</keyword>
<dbReference type="GO" id="GO:0051539">
    <property type="term" value="F:4 iron, 4 sulfur cluster binding"/>
    <property type="evidence" value="ECO:0007669"/>
    <property type="project" value="UniProtKB-KW"/>
</dbReference>
<dbReference type="SMART" id="SM00986">
    <property type="entry name" value="UDG"/>
    <property type="match status" value="1"/>
</dbReference>
<keyword evidence="12" id="KW-0326">Glycosidase</keyword>
<evidence type="ECO:0000256" key="2">
    <source>
        <dbReference type="ARBA" id="ARBA00019403"/>
    </source>
</evidence>
<evidence type="ECO:0000256" key="5">
    <source>
        <dbReference type="ARBA" id="ARBA00022763"/>
    </source>
</evidence>
<evidence type="ECO:0000259" key="11">
    <source>
        <dbReference type="SMART" id="SM00986"/>
    </source>
</evidence>
<dbReference type="GO" id="GO:0006281">
    <property type="term" value="P:DNA repair"/>
    <property type="evidence" value="ECO:0007669"/>
    <property type="project" value="UniProtKB-KW"/>
</dbReference>
<organism evidence="12">
    <name type="scientific">uncultured Blastococcus sp</name>
    <dbReference type="NCBI Taxonomy" id="217144"/>
    <lineage>
        <taxon>Bacteria</taxon>
        <taxon>Bacillati</taxon>
        <taxon>Actinomycetota</taxon>
        <taxon>Actinomycetes</taxon>
        <taxon>Geodermatophilales</taxon>
        <taxon>Geodermatophilaceae</taxon>
        <taxon>Blastococcus</taxon>
        <taxon>environmental samples</taxon>
    </lineage>
</organism>
<dbReference type="InterPro" id="IPR036895">
    <property type="entry name" value="Uracil-DNA_glycosylase-like_sf"/>
</dbReference>
<name>A0A6J4IIJ0_9ACTN</name>
<dbReference type="InterPro" id="IPR005273">
    <property type="entry name" value="Ura-DNA_glyco_family4"/>
</dbReference>
<protein>
    <recommendedName>
        <fullName evidence="2">Type-4 uracil-DNA glycosylase</fullName>
    </recommendedName>
</protein>
<proteinExistence type="inferred from homology"/>
<evidence type="ECO:0000256" key="3">
    <source>
        <dbReference type="ARBA" id="ARBA00022485"/>
    </source>
</evidence>
<accession>A0A6J4IIJ0</accession>
<feature type="domain" description="Uracil-DNA glycosylase-like" evidence="11">
    <location>
        <begin position="67"/>
        <end position="243"/>
    </location>
</feature>
<evidence type="ECO:0000313" key="12">
    <source>
        <dbReference type="EMBL" id="CAA9251433.1"/>
    </source>
</evidence>
<evidence type="ECO:0000256" key="1">
    <source>
        <dbReference type="ARBA" id="ARBA00006521"/>
    </source>
</evidence>
<dbReference type="PANTHER" id="PTHR33693">
    <property type="entry name" value="TYPE-5 URACIL-DNA GLYCOSYLASE"/>
    <property type="match status" value="1"/>
</dbReference>